<gene>
    <name evidence="2" type="ORF">MUK42_28833</name>
</gene>
<protein>
    <submittedName>
        <fullName evidence="2">Uncharacterized protein</fullName>
    </submittedName>
</protein>
<accession>A0A9E7FF82</accession>
<organism evidence="2 3">
    <name type="scientific">Musa troglodytarum</name>
    <name type="common">fe'i banana</name>
    <dbReference type="NCBI Taxonomy" id="320322"/>
    <lineage>
        <taxon>Eukaryota</taxon>
        <taxon>Viridiplantae</taxon>
        <taxon>Streptophyta</taxon>
        <taxon>Embryophyta</taxon>
        <taxon>Tracheophyta</taxon>
        <taxon>Spermatophyta</taxon>
        <taxon>Magnoliopsida</taxon>
        <taxon>Liliopsida</taxon>
        <taxon>Zingiberales</taxon>
        <taxon>Musaceae</taxon>
        <taxon>Musa</taxon>
    </lineage>
</organism>
<name>A0A9E7FF82_9LILI</name>
<evidence type="ECO:0000313" key="3">
    <source>
        <dbReference type="Proteomes" id="UP001055439"/>
    </source>
</evidence>
<proteinExistence type="predicted"/>
<reference evidence="2" key="1">
    <citation type="submission" date="2022-05" db="EMBL/GenBank/DDBJ databases">
        <title>The Musa troglodytarum L. genome provides insights into the mechanism of non-climacteric behaviour and enrichment of carotenoids.</title>
        <authorList>
            <person name="Wang J."/>
        </authorList>
    </citation>
    <scope>NUCLEOTIDE SEQUENCE</scope>
    <source>
        <tissue evidence="2">Leaf</tissue>
    </source>
</reference>
<dbReference type="PANTHER" id="PTHR35162:SF2">
    <property type="entry name" value="OS08G0516600 PROTEIN"/>
    <property type="match status" value="1"/>
</dbReference>
<sequence length="105" mass="11375">MGLELAVREPPSLPPIRTSENDAKLHEESPSKSGNDEDVDCCVTPKSEETAVKPVLLCPPAPKKKPRPAKRICSSAQGRYFPVLDDLTLVFIPVPCPATKKARVA</sequence>
<keyword evidence="3" id="KW-1185">Reference proteome</keyword>
<dbReference type="EMBL" id="CP097506">
    <property type="protein sequence ID" value="URD94388.1"/>
    <property type="molecule type" value="Genomic_DNA"/>
</dbReference>
<dbReference type="Proteomes" id="UP001055439">
    <property type="component" value="Chromosome 4"/>
</dbReference>
<feature type="compositionally biased region" description="Basic and acidic residues" evidence="1">
    <location>
        <begin position="19"/>
        <end position="30"/>
    </location>
</feature>
<dbReference type="OrthoDB" id="10339575at2759"/>
<dbReference type="PANTHER" id="PTHR35162">
    <property type="entry name" value="OS08G0516600 PROTEIN"/>
    <property type="match status" value="1"/>
</dbReference>
<feature type="region of interest" description="Disordered" evidence="1">
    <location>
        <begin position="1"/>
        <end position="40"/>
    </location>
</feature>
<evidence type="ECO:0000313" key="2">
    <source>
        <dbReference type="EMBL" id="URD94388.1"/>
    </source>
</evidence>
<dbReference type="AlphaFoldDB" id="A0A9E7FF82"/>
<evidence type="ECO:0000256" key="1">
    <source>
        <dbReference type="SAM" id="MobiDB-lite"/>
    </source>
</evidence>
<dbReference type="InterPro" id="IPR053115">
    <property type="entry name" value="CDK_inhibitor"/>
</dbReference>